<comment type="caution">
    <text evidence="2">The sequence shown here is derived from an EMBL/GenBank/DDBJ whole genome shotgun (WGS) entry which is preliminary data.</text>
</comment>
<dbReference type="SMART" id="SM01001">
    <property type="entry name" value="AIRC"/>
    <property type="match status" value="1"/>
</dbReference>
<proteinExistence type="predicted"/>
<keyword evidence="3" id="KW-1185">Reference proteome</keyword>
<reference evidence="2 3" key="1">
    <citation type="submission" date="2019-02" db="EMBL/GenBank/DDBJ databases">
        <title>Deep-cultivation of Planctomycetes and their phenomic and genomic characterization uncovers novel biology.</title>
        <authorList>
            <person name="Wiegand S."/>
            <person name="Jogler M."/>
            <person name="Boedeker C."/>
            <person name="Pinto D."/>
            <person name="Vollmers J."/>
            <person name="Rivas-Marin E."/>
            <person name="Kohn T."/>
            <person name="Peeters S.H."/>
            <person name="Heuer A."/>
            <person name="Rast P."/>
            <person name="Oberbeckmann S."/>
            <person name="Bunk B."/>
            <person name="Jeske O."/>
            <person name="Meyerdierks A."/>
            <person name="Storesund J.E."/>
            <person name="Kallscheuer N."/>
            <person name="Luecker S."/>
            <person name="Lage O.M."/>
            <person name="Pohl T."/>
            <person name="Merkel B.J."/>
            <person name="Hornburger P."/>
            <person name="Mueller R.-W."/>
            <person name="Bruemmer F."/>
            <person name="Labrenz M."/>
            <person name="Spormann A.M."/>
            <person name="Op Den Camp H."/>
            <person name="Overmann J."/>
            <person name="Amann R."/>
            <person name="Jetten M.S.M."/>
            <person name="Mascher T."/>
            <person name="Medema M.H."/>
            <person name="Devos D.P."/>
            <person name="Kaster A.-K."/>
            <person name="Ovreas L."/>
            <person name="Rohde M."/>
            <person name="Galperin M.Y."/>
            <person name="Jogler C."/>
        </authorList>
    </citation>
    <scope>NUCLEOTIDE SEQUENCE [LARGE SCALE GENOMIC DNA]</scope>
    <source>
        <strain evidence="2 3">Poly41</strain>
    </source>
</reference>
<dbReference type="Gene3D" id="3.40.50.1970">
    <property type="match status" value="1"/>
</dbReference>
<accession>A0A5C6DZU8</accession>
<dbReference type="RefSeq" id="WP_146524277.1">
    <property type="nucleotide sequence ID" value="NZ_SJPV01000001.1"/>
</dbReference>
<name>A0A5C6DZU8_9BACT</name>
<dbReference type="NCBIfam" id="NF033503">
    <property type="entry name" value="LarB"/>
    <property type="match status" value="1"/>
</dbReference>
<feature type="domain" description="PurE" evidence="1">
    <location>
        <begin position="131"/>
        <end position="269"/>
    </location>
</feature>
<dbReference type="InterPro" id="IPR000031">
    <property type="entry name" value="PurE_dom"/>
</dbReference>
<evidence type="ECO:0000259" key="1">
    <source>
        <dbReference type="SMART" id="SM01001"/>
    </source>
</evidence>
<dbReference type="GO" id="GO:0016787">
    <property type="term" value="F:hydrolase activity"/>
    <property type="evidence" value="ECO:0007669"/>
    <property type="project" value="InterPro"/>
</dbReference>
<dbReference type="GO" id="GO:0006189">
    <property type="term" value="P:'de novo' IMP biosynthetic process"/>
    <property type="evidence" value="ECO:0007669"/>
    <property type="project" value="InterPro"/>
</dbReference>
<evidence type="ECO:0000313" key="3">
    <source>
        <dbReference type="Proteomes" id="UP000319143"/>
    </source>
</evidence>
<dbReference type="InterPro" id="IPR039476">
    <property type="entry name" value="P2CMN_synthase_LarB"/>
</dbReference>
<dbReference type="PANTHER" id="PTHR43064">
    <property type="entry name" value="PHOSPHORIBOSYLAMINOIMIDAZOLE CARBOXYLASE-RELATED"/>
    <property type="match status" value="1"/>
</dbReference>
<organism evidence="2 3">
    <name type="scientific">Novipirellula artificiosorum</name>
    <dbReference type="NCBI Taxonomy" id="2528016"/>
    <lineage>
        <taxon>Bacteria</taxon>
        <taxon>Pseudomonadati</taxon>
        <taxon>Planctomycetota</taxon>
        <taxon>Planctomycetia</taxon>
        <taxon>Pirellulales</taxon>
        <taxon>Pirellulaceae</taxon>
        <taxon>Novipirellula</taxon>
    </lineage>
</organism>
<dbReference type="SUPFAM" id="SSF52255">
    <property type="entry name" value="N5-CAIR mutase (phosphoribosylaminoimidazole carboxylase, PurE)"/>
    <property type="match status" value="1"/>
</dbReference>
<dbReference type="OrthoDB" id="9782511at2"/>
<dbReference type="AlphaFoldDB" id="A0A5C6DZU8"/>
<sequence length="278" mass="28798">MPHLPPALREIIAQVATGTLSVADAIAALEVTGTENGPEQMQPIVGATVDLGRQQRCGFGEVIFGEGKNPDLIGRIIDTQIAAGQTALVTRLDPAAAESLRSRFPTGHHHPIAKTFRVPCPAPENFSDLPFRVAVITAGSTDAPVGEEAIETLAWMRIPAERFEDIGVAGPQRLLAAVPRLRKASAVVVVAGMEGALPAAVAGHLSCPIFAVPTSVGYGATLGGLTPLLGMLSSCAANVAVVNIDAGFKGGYLAGIVVRQLQQSFAEAQRSCHPPAPK</sequence>
<dbReference type="Proteomes" id="UP000319143">
    <property type="component" value="Unassembled WGS sequence"/>
</dbReference>
<evidence type="ECO:0000313" key="2">
    <source>
        <dbReference type="EMBL" id="TWU42168.1"/>
    </source>
</evidence>
<dbReference type="Pfam" id="PF00731">
    <property type="entry name" value="AIRC"/>
    <property type="match status" value="1"/>
</dbReference>
<dbReference type="PANTHER" id="PTHR43064:SF1">
    <property type="entry name" value="SLL1489 PROTEIN"/>
    <property type="match status" value="1"/>
</dbReference>
<gene>
    <name evidence="2" type="ORF">Poly41_04640</name>
</gene>
<protein>
    <submittedName>
        <fullName evidence="2">AIR carboxylase</fullName>
    </submittedName>
</protein>
<dbReference type="EMBL" id="SJPV01000001">
    <property type="protein sequence ID" value="TWU42168.1"/>
    <property type="molecule type" value="Genomic_DNA"/>
</dbReference>